<feature type="coiled-coil region" evidence="1">
    <location>
        <begin position="148"/>
        <end position="204"/>
    </location>
</feature>
<keyword evidence="3" id="KW-1133">Transmembrane helix</keyword>
<feature type="transmembrane region" description="Helical" evidence="3">
    <location>
        <begin position="212"/>
        <end position="228"/>
    </location>
</feature>
<evidence type="ECO:0000313" key="4">
    <source>
        <dbReference type="EMBL" id="EFP04113.1"/>
    </source>
</evidence>
<dbReference type="KEGG" id="crq:GCK72_023156"/>
<dbReference type="RefSeq" id="XP_003103370.2">
    <property type="nucleotide sequence ID" value="XM_003103322.2"/>
</dbReference>
<accession>E3MKE6</accession>
<dbReference type="HOGENOM" id="CLU_1210736_0_0_1"/>
<keyword evidence="3" id="KW-0472">Membrane</keyword>
<dbReference type="GeneID" id="9818414"/>
<reference evidence="4" key="1">
    <citation type="submission" date="2007-07" db="EMBL/GenBank/DDBJ databases">
        <title>PCAP assembly of the Caenorhabditis remanei genome.</title>
        <authorList>
            <consortium name="The Caenorhabditis remanei Sequencing Consortium"/>
            <person name="Wilson R.K."/>
        </authorList>
    </citation>
    <scope>NUCLEOTIDE SEQUENCE [LARGE SCALE GENOMIC DNA]</scope>
    <source>
        <strain evidence="4">PB4641</strain>
    </source>
</reference>
<proteinExistence type="predicted"/>
<dbReference type="CTD" id="9818414"/>
<evidence type="ECO:0000256" key="3">
    <source>
        <dbReference type="SAM" id="Phobius"/>
    </source>
</evidence>
<dbReference type="STRING" id="31234.E3MKE6"/>
<organism evidence="5">
    <name type="scientific">Caenorhabditis remanei</name>
    <name type="common">Caenorhabditis vulgaris</name>
    <dbReference type="NCBI Taxonomy" id="31234"/>
    <lineage>
        <taxon>Eukaryota</taxon>
        <taxon>Metazoa</taxon>
        <taxon>Ecdysozoa</taxon>
        <taxon>Nematoda</taxon>
        <taxon>Chromadorea</taxon>
        <taxon>Rhabditida</taxon>
        <taxon>Rhabditina</taxon>
        <taxon>Rhabditomorpha</taxon>
        <taxon>Rhabditoidea</taxon>
        <taxon>Rhabditidae</taxon>
        <taxon>Peloderinae</taxon>
        <taxon>Caenorhabditis</taxon>
    </lineage>
</organism>
<sequence>MMDSIDFKTKLTELESQLNISHEKLLMRENVISQLEEEIKGKERLIFEQNHLINILENETASQTQLQAIRCDNNNKYDTDSINSESEITVIEREIVASSSSTSPCSSEKSGSSGGGIMTSSSLFRSSDDCHRDLFRCDKSSCKCESKLEQAMVDRERLELQNEQLLKQWEEALEYVSSVQRQLQEELKRNGQLKNEMNQRAKEEVFEIPRNVLHLMSFIILVFGYLLYRL</sequence>
<name>E3MKE6_CAERE</name>
<gene>
    <name evidence="4" type="ORF">CRE_27665</name>
</gene>
<dbReference type="OrthoDB" id="5857783at2759"/>
<dbReference type="Proteomes" id="UP000008281">
    <property type="component" value="Unassembled WGS sequence"/>
</dbReference>
<dbReference type="eggNOG" id="ENOG502T1AR">
    <property type="taxonomic scope" value="Eukaryota"/>
</dbReference>
<dbReference type="OMA" id="IPRNVLH"/>
<evidence type="ECO:0000256" key="1">
    <source>
        <dbReference type="SAM" id="Coils"/>
    </source>
</evidence>
<evidence type="ECO:0000256" key="2">
    <source>
        <dbReference type="SAM" id="MobiDB-lite"/>
    </source>
</evidence>
<evidence type="ECO:0000313" key="5">
    <source>
        <dbReference type="Proteomes" id="UP000008281"/>
    </source>
</evidence>
<feature type="region of interest" description="Disordered" evidence="2">
    <location>
        <begin position="99"/>
        <end position="118"/>
    </location>
</feature>
<protein>
    <submittedName>
        <fullName evidence="4">Uncharacterized protein</fullName>
    </submittedName>
</protein>
<keyword evidence="1" id="KW-0175">Coiled coil</keyword>
<feature type="compositionally biased region" description="Low complexity" evidence="2">
    <location>
        <begin position="99"/>
        <end position="111"/>
    </location>
</feature>
<keyword evidence="3" id="KW-0812">Transmembrane</keyword>
<keyword evidence="5" id="KW-1185">Reference proteome</keyword>
<dbReference type="EMBL" id="DS268452">
    <property type="protein sequence ID" value="EFP04113.1"/>
    <property type="molecule type" value="Genomic_DNA"/>
</dbReference>
<dbReference type="AlphaFoldDB" id="E3MKE6"/>